<dbReference type="RefSeq" id="WP_179599286.1">
    <property type="nucleotide sequence ID" value="NZ_CP060201.1"/>
</dbReference>
<reference evidence="2" key="1">
    <citation type="journal article" date="2020" name="Microbiol. Resour. Announc.">
        <title>Complete genome sequences of four natural Pseudomonas isolates that catabolize a wide range of aromatic compounds relevant to lignin valorization.</title>
        <authorList>
            <person name="Hatmaker E.A."/>
            <person name="Presley G."/>
            <person name="Cannon O."/>
            <person name="Guss A.M."/>
            <person name="Elkins J.G."/>
        </authorList>
    </citation>
    <scope>NUCLEOTIDE SEQUENCE [LARGE SCALE GENOMIC DNA]</scope>
    <source>
        <strain evidence="2">H1F5C</strain>
    </source>
</reference>
<evidence type="ECO:0000313" key="2">
    <source>
        <dbReference type="Proteomes" id="UP000515277"/>
    </source>
</evidence>
<organism evidence="1 2">
    <name type="scientific">Pseudomonas protegens</name>
    <dbReference type="NCBI Taxonomy" id="380021"/>
    <lineage>
        <taxon>Bacteria</taxon>
        <taxon>Pseudomonadati</taxon>
        <taxon>Pseudomonadota</taxon>
        <taxon>Gammaproteobacteria</taxon>
        <taxon>Pseudomonadales</taxon>
        <taxon>Pseudomonadaceae</taxon>
        <taxon>Pseudomonas</taxon>
    </lineage>
</organism>
<sequence length="116" mass="12430">MARTPAKLAADGNALMATIDGLGIDVTRDKFKVTGAAGVIVAHVAKASGQVVSARIRGRSFKQMTQFDPNEISVSERRQLEKQMYDDGLTQSEIADLLGVSQSLVAKDLSLLRQGK</sequence>
<dbReference type="EMBL" id="CP060201">
    <property type="protein sequence ID" value="QNH75040.1"/>
    <property type="molecule type" value="Genomic_DNA"/>
</dbReference>
<evidence type="ECO:0000313" key="1">
    <source>
        <dbReference type="EMBL" id="QNH75040.1"/>
    </source>
</evidence>
<protein>
    <submittedName>
        <fullName evidence="1">Uncharacterized protein</fullName>
    </submittedName>
</protein>
<dbReference type="SUPFAM" id="SSF109709">
    <property type="entry name" value="KorB DNA-binding domain-like"/>
    <property type="match status" value="1"/>
</dbReference>
<name>A0A7G7X4Z5_9PSED</name>
<dbReference type="AlphaFoldDB" id="A0A7G7X4Z5"/>
<dbReference type="Proteomes" id="UP000515277">
    <property type="component" value="Chromosome"/>
</dbReference>
<proteinExistence type="predicted"/>
<accession>A0A7G7X4Z5</accession>
<gene>
    <name evidence="1" type="ORF">GGI48_17075</name>
</gene>
<dbReference type="Gene3D" id="1.10.10.60">
    <property type="entry name" value="Homeodomain-like"/>
    <property type="match status" value="1"/>
</dbReference>